<protein>
    <submittedName>
        <fullName evidence="1">Uncharacterized protein</fullName>
    </submittedName>
</protein>
<organism evidence="1">
    <name type="scientific">viral metagenome</name>
    <dbReference type="NCBI Taxonomy" id="1070528"/>
    <lineage>
        <taxon>unclassified sequences</taxon>
        <taxon>metagenomes</taxon>
        <taxon>organismal metagenomes</taxon>
    </lineage>
</organism>
<gene>
    <name evidence="1" type="ORF">TM448B04554_0006</name>
</gene>
<reference evidence="1" key="1">
    <citation type="submission" date="2020-03" db="EMBL/GenBank/DDBJ databases">
        <title>The deep terrestrial virosphere.</title>
        <authorList>
            <person name="Holmfeldt K."/>
            <person name="Nilsson E."/>
            <person name="Simone D."/>
            <person name="Lopez-Fernandez M."/>
            <person name="Wu X."/>
            <person name="de Brujin I."/>
            <person name="Lundin D."/>
            <person name="Andersson A."/>
            <person name="Bertilsson S."/>
            <person name="Dopson M."/>
        </authorList>
    </citation>
    <scope>NUCLEOTIDE SEQUENCE</scope>
    <source>
        <strain evidence="1">TM448B04554</strain>
    </source>
</reference>
<dbReference type="AlphaFoldDB" id="A0A6M3Y094"/>
<sequence length="70" mass="7972">MKCPLIMIRVEAWSVGPPKTKADCLQAECAVWDKVQNQCPILSIADWLENIHSVLSGILDKIPHEEQFRK</sequence>
<accession>A0A6M3Y094</accession>
<name>A0A6M3Y094_9ZZZZ</name>
<dbReference type="EMBL" id="MT145091">
    <property type="protein sequence ID" value="QJI03472.1"/>
    <property type="molecule type" value="Genomic_DNA"/>
</dbReference>
<evidence type="ECO:0000313" key="1">
    <source>
        <dbReference type="EMBL" id="QJI03472.1"/>
    </source>
</evidence>
<proteinExistence type="predicted"/>